<name>J3MPJ7_ORYBR</name>
<dbReference type="Proteomes" id="UP000006038">
    <property type="component" value="Chromosome 8"/>
</dbReference>
<reference evidence="2" key="1">
    <citation type="journal article" date="2013" name="Nat. Commun.">
        <title>Whole-genome sequencing of Oryza brachyantha reveals mechanisms underlying Oryza genome evolution.</title>
        <authorList>
            <person name="Chen J."/>
            <person name="Huang Q."/>
            <person name="Gao D."/>
            <person name="Wang J."/>
            <person name="Lang Y."/>
            <person name="Liu T."/>
            <person name="Li B."/>
            <person name="Bai Z."/>
            <person name="Luis Goicoechea J."/>
            <person name="Liang C."/>
            <person name="Chen C."/>
            <person name="Zhang W."/>
            <person name="Sun S."/>
            <person name="Liao Y."/>
            <person name="Zhang X."/>
            <person name="Yang L."/>
            <person name="Song C."/>
            <person name="Wang M."/>
            <person name="Shi J."/>
            <person name="Liu G."/>
            <person name="Liu J."/>
            <person name="Zhou H."/>
            <person name="Zhou W."/>
            <person name="Yu Q."/>
            <person name="An N."/>
            <person name="Chen Y."/>
            <person name="Cai Q."/>
            <person name="Wang B."/>
            <person name="Liu B."/>
            <person name="Min J."/>
            <person name="Huang Y."/>
            <person name="Wu H."/>
            <person name="Li Z."/>
            <person name="Zhang Y."/>
            <person name="Yin Y."/>
            <person name="Song W."/>
            <person name="Jiang J."/>
            <person name="Jackson S.A."/>
            <person name="Wing R.A."/>
            <person name="Wang J."/>
            <person name="Chen M."/>
        </authorList>
    </citation>
    <scope>NUCLEOTIDE SEQUENCE [LARGE SCALE GENOMIC DNA]</scope>
    <source>
        <strain evidence="2">cv. IRGC 101232</strain>
    </source>
</reference>
<feature type="compositionally biased region" description="Basic and acidic residues" evidence="1">
    <location>
        <begin position="108"/>
        <end position="122"/>
    </location>
</feature>
<dbReference type="EnsemblPlants" id="OB08G10260.1">
    <property type="protein sequence ID" value="OB08G10260.1"/>
    <property type="gene ID" value="OB08G10260"/>
</dbReference>
<reference evidence="2" key="2">
    <citation type="submission" date="2013-04" db="UniProtKB">
        <authorList>
            <consortium name="EnsemblPlants"/>
        </authorList>
    </citation>
    <scope>IDENTIFICATION</scope>
</reference>
<accession>J3MPJ7</accession>
<evidence type="ECO:0000313" key="2">
    <source>
        <dbReference type="EnsemblPlants" id="OB08G10260.1"/>
    </source>
</evidence>
<protein>
    <submittedName>
        <fullName evidence="2">Uncharacterized protein</fullName>
    </submittedName>
</protein>
<dbReference type="Gramene" id="OB08G10260.1">
    <property type="protein sequence ID" value="OB08G10260.1"/>
    <property type="gene ID" value="OB08G10260"/>
</dbReference>
<keyword evidence="3" id="KW-1185">Reference proteome</keyword>
<dbReference type="HOGENOM" id="CLU_2030327_0_0_1"/>
<dbReference type="AlphaFoldDB" id="J3MPJ7"/>
<organism evidence="2">
    <name type="scientific">Oryza brachyantha</name>
    <name type="common">malo sina</name>
    <dbReference type="NCBI Taxonomy" id="4533"/>
    <lineage>
        <taxon>Eukaryota</taxon>
        <taxon>Viridiplantae</taxon>
        <taxon>Streptophyta</taxon>
        <taxon>Embryophyta</taxon>
        <taxon>Tracheophyta</taxon>
        <taxon>Spermatophyta</taxon>
        <taxon>Magnoliopsida</taxon>
        <taxon>Liliopsida</taxon>
        <taxon>Poales</taxon>
        <taxon>Poaceae</taxon>
        <taxon>BOP clade</taxon>
        <taxon>Oryzoideae</taxon>
        <taxon>Oryzeae</taxon>
        <taxon>Oryzinae</taxon>
        <taxon>Oryza</taxon>
    </lineage>
</organism>
<proteinExistence type="predicted"/>
<evidence type="ECO:0000256" key="1">
    <source>
        <dbReference type="SAM" id="MobiDB-lite"/>
    </source>
</evidence>
<feature type="compositionally biased region" description="Low complexity" evidence="1">
    <location>
        <begin position="92"/>
        <end position="102"/>
    </location>
</feature>
<feature type="region of interest" description="Disordered" evidence="1">
    <location>
        <begin position="77"/>
        <end position="122"/>
    </location>
</feature>
<sequence>MRPCVLLTLARRYHPSISSSHRQSSTCFPPPWLWWLLTIASIDARKSLYGFDDSMDIAVAPPNAFFVFLLSLSTEASGSKKRRGGGGGGAGPTASAEAEASEQVAELRLSREAEELEKQPEE</sequence>
<evidence type="ECO:0000313" key="3">
    <source>
        <dbReference type="Proteomes" id="UP000006038"/>
    </source>
</evidence>